<sequence length="241" mass="27890">MINYFRSELLKLPWRLVAIILLFAPIISLWIGFSIPTTSTKGWTGWEWIFSLSLHKYSLFLYPIVTGVFAALLCRYEHIGGGWKQLFVFPFPRFYIFIGKFLTLILLLLLTQFIFLLGFLLTGIISHLDGNIPWEMILSSLFSGWVASFPLALLLLFLSILFRNFATPFTINFVFTIPSVIAQGSPKLAVFYPWCHPFLAMMPSKHEWSAPIDPLMLWITLLVMFTLFSFISLAYTNKHDW</sequence>
<feature type="transmembrane region" description="Helical" evidence="1">
    <location>
        <begin position="12"/>
        <end position="35"/>
    </location>
</feature>
<reference evidence="2 3" key="2">
    <citation type="submission" date="2018-06" db="EMBL/GenBank/DDBJ databases">
        <authorList>
            <person name="Zhirakovskaya E."/>
        </authorList>
    </citation>
    <scope>NUCLEOTIDE SEQUENCE [LARGE SCALE GENOMIC DNA]</scope>
    <source>
        <strain evidence="2 3">FBKL4.011</strain>
    </source>
</reference>
<keyword evidence="1" id="KW-0472">Membrane</keyword>
<keyword evidence="1" id="KW-0812">Transmembrane</keyword>
<dbReference type="EMBL" id="QJKK01000004">
    <property type="protein sequence ID" value="RAL24407.1"/>
    <property type="molecule type" value="Genomic_DNA"/>
</dbReference>
<feature type="transmembrane region" description="Helical" evidence="1">
    <location>
        <begin position="94"/>
        <end position="125"/>
    </location>
</feature>
<dbReference type="AlphaFoldDB" id="A0A364K4Z4"/>
<evidence type="ECO:0000313" key="3">
    <source>
        <dbReference type="Proteomes" id="UP000251213"/>
    </source>
</evidence>
<organism evidence="2 3">
    <name type="scientific">Thermoflavimicrobium daqui</name>
    <dbReference type="NCBI Taxonomy" id="2137476"/>
    <lineage>
        <taxon>Bacteria</taxon>
        <taxon>Bacillati</taxon>
        <taxon>Bacillota</taxon>
        <taxon>Bacilli</taxon>
        <taxon>Bacillales</taxon>
        <taxon>Thermoactinomycetaceae</taxon>
        <taxon>Thermoflavimicrobium</taxon>
    </lineage>
</organism>
<accession>A0A364K4Z4</accession>
<evidence type="ECO:0000313" key="2">
    <source>
        <dbReference type="EMBL" id="RAL24407.1"/>
    </source>
</evidence>
<dbReference type="Pfam" id="PF12730">
    <property type="entry name" value="ABC2_membrane_4"/>
    <property type="match status" value="1"/>
</dbReference>
<feature type="transmembrane region" description="Helical" evidence="1">
    <location>
        <begin position="55"/>
        <end position="74"/>
    </location>
</feature>
<dbReference type="Proteomes" id="UP000251213">
    <property type="component" value="Unassembled WGS sequence"/>
</dbReference>
<dbReference type="OrthoDB" id="9781996at2"/>
<reference evidence="2 3" key="1">
    <citation type="submission" date="2018-06" db="EMBL/GenBank/DDBJ databases">
        <title>Thermoflavimicrobium daqus sp. nov., a thermophilic microbe isolated from Moutai-flavour Daqu.</title>
        <authorList>
            <person name="Wang X."/>
            <person name="Zhou H."/>
        </authorList>
    </citation>
    <scope>NUCLEOTIDE SEQUENCE [LARGE SCALE GENOMIC DNA]</scope>
    <source>
        <strain evidence="2 3">FBKL4.011</strain>
    </source>
</reference>
<name>A0A364K4Z4_9BACL</name>
<dbReference type="PANTHER" id="PTHR37305:SF1">
    <property type="entry name" value="MEMBRANE PROTEIN"/>
    <property type="match status" value="1"/>
</dbReference>
<comment type="caution">
    <text evidence="2">The sequence shown here is derived from an EMBL/GenBank/DDBJ whole genome shotgun (WGS) entry which is preliminary data.</text>
</comment>
<proteinExistence type="predicted"/>
<dbReference type="PANTHER" id="PTHR37305">
    <property type="entry name" value="INTEGRAL MEMBRANE PROTEIN-RELATED"/>
    <property type="match status" value="1"/>
</dbReference>
<gene>
    <name evidence="2" type="ORF">DL897_08765</name>
</gene>
<protein>
    <submittedName>
        <fullName evidence="2">Uncharacterized protein</fullName>
    </submittedName>
</protein>
<feature type="transmembrane region" description="Helical" evidence="1">
    <location>
        <begin position="137"/>
        <end position="161"/>
    </location>
</feature>
<dbReference type="CDD" id="cd21809">
    <property type="entry name" value="ABC-2_lan_permease-like"/>
    <property type="match status" value="1"/>
</dbReference>
<feature type="transmembrane region" description="Helical" evidence="1">
    <location>
        <begin position="215"/>
        <end position="235"/>
    </location>
</feature>
<keyword evidence="1" id="KW-1133">Transmembrane helix</keyword>
<keyword evidence="3" id="KW-1185">Reference proteome</keyword>
<evidence type="ECO:0000256" key="1">
    <source>
        <dbReference type="SAM" id="Phobius"/>
    </source>
</evidence>
<dbReference type="RefSeq" id="WP_113658777.1">
    <property type="nucleotide sequence ID" value="NZ_KZ845666.1"/>
</dbReference>